<dbReference type="SUPFAM" id="SSF48065">
    <property type="entry name" value="DBL homology domain (DH-domain)"/>
    <property type="match status" value="1"/>
</dbReference>
<accession>A0ABQ7TQK8</accession>
<dbReference type="EMBL" id="JAIPUX010000035">
    <property type="protein sequence ID" value="KAH0631672.1"/>
    <property type="molecule type" value="Genomic_DNA"/>
</dbReference>
<organism evidence="8 9">
    <name type="scientific">Phrynosoma platyrhinos</name>
    <name type="common">Desert horned lizard</name>
    <dbReference type="NCBI Taxonomy" id="52577"/>
    <lineage>
        <taxon>Eukaryota</taxon>
        <taxon>Metazoa</taxon>
        <taxon>Chordata</taxon>
        <taxon>Craniata</taxon>
        <taxon>Vertebrata</taxon>
        <taxon>Euteleostomi</taxon>
        <taxon>Lepidosauria</taxon>
        <taxon>Squamata</taxon>
        <taxon>Bifurcata</taxon>
        <taxon>Unidentata</taxon>
        <taxon>Episquamata</taxon>
        <taxon>Toxicofera</taxon>
        <taxon>Iguania</taxon>
        <taxon>Phrynosomatidae</taxon>
        <taxon>Phrynosomatinae</taxon>
        <taxon>Phrynosoma</taxon>
    </lineage>
</organism>
<evidence type="ECO:0000256" key="3">
    <source>
        <dbReference type="ARBA" id="ARBA00022553"/>
    </source>
</evidence>
<dbReference type="InterPro" id="IPR035899">
    <property type="entry name" value="DBL_dom_sf"/>
</dbReference>
<dbReference type="InterPro" id="IPR001849">
    <property type="entry name" value="PH_domain"/>
</dbReference>
<keyword evidence="2" id="KW-0963">Cytoplasm</keyword>
<reference evidence="8 9" key="1">
    <citation type="journal article" date="2022" name="Gigascience">
        <title>A chromosome-level genome assembly and annotation of the desert horned lizard, Phrynosoma platyrhinos, provides insight into chromosomal rearrangements among reptiles.</title>
        <authorList>
            <person name="Koochekian N."/>
            <person name="Ascanio A."/>
            <person name="Farleigh K."/>
            <person name="Card D.C."/>
            <person name="Schield D.R."/>
            <person name="Castoe T.A."/>
            <person name="Jezkova T."/>
        </authorList>
    </citation>
    <scope>NUCLEOTIDE SEQUENCE [LARGE SCALE GENOMIC DNA]</scope>
    <source>
        <strain evidence="8">NK-2021</strain>
    </source>
</reference>
<feature type="compositionally biased region" description="Basic and acidic residues" evidence="6">
    <location>
        <begin position="564"/>
        <end position="583"/>
    </location>
</feature>
<dbReference type="Proteomes" id="UP000826234">
    <property type="component" value="Unassembled WGS sequence"/>
</dbReference>
<proteinExistence type="predicted"/>
<keyword evidence="4" id="KW-0344">Guanine-nucleotide releasing factor</keyword>
<dbReference type="PANTHER" id="PTHR45872:SF4">
    <property type="entry name" value="RHO GUANINE NUCLEOTIDE EXCHANGE FACTOR 1"/>
    <property type="match status" value="1"/>
</dbReference>
<dbReference type="Gene3D" id="1.20.900.10">
    <property type="entry name" value="Dbl homology (DH) domain"/>
    <property type="match status" value="1"/>
</dbReference>
<dbReference type="CDD" id="cd14679">
    <property type="entry name" value="PH_p115RhoGEF"/>
    <property type="match status" value="1"/>
</dbReference>
<feature type="region of interest" description="Disordered" evidence="6">
    <location>
        <begin position="415"/>
        <end position="486"/>
    </location>
</feature>
<feature type="region of interest" description="Disordered" evidence="6">
    <location>
        <begin position="140"/>
        <end position="162"/>
    </location>
</feature>
<feature type="compositionally biased region" description="Acidic residues" evidence="6">
    <location>
        <begin position="554"/>
        <end position="563"/>
    </location>
</feature>
<feature type="domain" description="DH" evidence="7">
    <location>
        <begin position="196"/>
        <end position="280"/>
    </location>
</feature>
<evidence type="ECO:0000256" key="4">
    <source>
        <dbReference type="ARBA" id="ARBA00022658"/>
    </source>
</evidence>
<dbReference type="Gene3D" id="2.30.29.30">
    <property type="entry name" value="Pleckstrin-homology domain (PH domain)/Phosphotyrosine-binding domain (PTB)"/>
    <property type="match status" value="1"/>
</dbReference>
<feature type="compositionally biased region" description="Basic and acidic residues" evidence="6">
    <location>
        <begin position="459"/>
        <end position="486"/>
    </location>
</feature>
<feature type="compositionally biased region" description="Low complexity" evidence="6">
    <location>
        <begin position="542"/>
        <end position="553"/>
    </location>
</feature>
<evidence type="ECO:0000256" key="5">
    <source>
        <dbReference type="ARBA" id="ARBA00023054"/>
    </source>
</evidence>
<dbReference type="InterPro" id="IPR011993">
    <property type="entry name" value="PH-like_dom_sf"/>
</dbReference>
<feature type="region of interest" description="Disordered" evidence="6">
    <location>
        <begin position="535"/>
        <end position="611"/>
    </location>
</feature>
<dbReference type="PROSITE" id="PS50010">
    <property type="entry name" value="DH_2"/>
    <property type="match status" value="1"/>
</dbReference>
<evidence type="ECO:0000313" key="8">
    <source>
        <dbReference type="EMBL" id="KAH0631672.1"/>
    </source>
</evidence>
<keyword evidence="5" id="KW-0175">Coiled coil</keyword>
<evidence type="ECO:0000256" key="2">
    <source>
        <dbReference type="ARBA" id="ARBA00022490"/>
    </source>
</evidence>
<name>A0ABQ7TQK8_PHRPL</name>
<protein>
    <recommendedName>
        <fullName evidence="7">DH domain-containing protein</fullName>
    </recommendedName>
</protein>
<dbReference type="InterPro" id="IPR041020">
    <property type="entry name" value="PH_16"/>
</dbReference>
<dbReference type="SMART" id="SM00233">
    <property type="entry name" value="PH"/>
    <property type="match status" value="1"/>
</dbReference>
<keyword evidence="9" id="KW-1185">Reference proteome</keyword>
<sequence length="657" mass="73330">MGLSGMLTISFSPLLSPPLHVLTSASPCTLVPKPAIVLPRGLRGRGPFNPTVPTWLLLPRRLPPSLFVIGLWPFHGSVPPSASRLVETDVLPLPSPFGLCGFLCPCAMASSTLSAVRRPTVPPFARLTGKLGRSESLRVCERKRSQRGSAKGKQPRSRSDVDIEAAARASELEEKPALDQARQKQGSRNLVFGHTELFITEHAHVRMLRVLLEVFYQPLLTEGFFIERDLANIFPSLEDLVDEHKEDEERQKVERAAECCRQILNHKLKDYQRRLDLSNLKQSTDPLLSEFRNTDITKKNLVCEGPLTWRLTKDKSIDVHVLLLDDILVLLQKQEDRLVLKCHSRTITPTPDGKQMLSPIIKLNSAMIREVATDIKAFYVIFSWENGAQIYELVAQTVSERKNWCSMISETAGSLKLPRSNHPKPRLSVPNRTSPPSPSYYSEGLLGGTENGSSLKEALQSEEREKDGMLEGAEFEERSPVGEPKLGKAMEEFLADILTLYKPRPGGQGVLAAAAQDRVSALKRLLQISEEGDGAFPAEQMEGPPENGTPQPGQEEEEEEEEWDGGHATEMEGRSSERRHREGTLNGPQEPPWASEHQDKDSHLSPLILSHQQTDGVKHHLRLLEDAIQGLKDIEADYWRLQQLMGKLTSSQQSSFT</sequence>
<evidence type="ECO:0000256" key="6">
    <source>
        <dbReference type="SAM" id="MobiDB-lite"/>
    </source>
</evidence>
<dbReference type="InterPro" id="IPR000219">
    <property type="entry name" value="DH_dom"/>
</dbReference>
<gene>
    <name evidence="8" type="ORF">JD844_006122</name>
</gene>
<dbReference type="Pfam" id="PF17838">
    <property type="entry name" value="PH_16"/>
    <property type="match status" value="1"/>
</dbReference>
<evidence type="ECO:0000256" key="1">
    <source>
        <dbReference type="ARBA" id="ARBA00004496"/>
    </source>
</evidence>
<dbReference type="PANTHER" id="PTHR45872">
    <property type="entry name" value="RHO GUANINE NUCLEOTIDE EXCHANGE FACTOR 2, ISOFORM D"/>
    <property type="match status" value="1"/>
</dbReference>
<evidence type="ECO:0000259" key="7">
    <source>
        <dbReference type="PROSITE" id="PS50010"/>
    </source>
</evidence>
<comment type="subcellular location">
    <subcellularLocation>
        <location evidence="1">Cytoplasm</location>
    </subcellularLocation>
</comment>
<dbReference type="SUPFAM" id="SSF50729">
    <property type="entry name" value="PH domain-like"/>
    <property type="match status" value="1"/>
</dbReference>
<evidence type="ECO:0000313" key="9">
    <source>
        <dbReference type="Proteomes" id="UP000826234"/>
    </source>
</evidence>
<keyword evidence="3" id="KW-0597">Phosphoprotein</keyword>
<comment type="caution">
    <text evidence="8">The sequence shown here is derived from an EMBL/GenBank/DDBJ whole genome shotgun (WGS) entry which is preliminary data.</text>
</comment>